<evidence type="ECO:0000256" key="3">
    <source>
        <dbReference type="ARBA" id="ARBA00022723"/>
    </source>
</evidence>
<evidence type="ECO:0000313" key="11">
    <source>
        <dbReference type="EMBL" id="MEQ5844331.1"/>
    </source>
</evidence>
<keyword evidence="11" id="KW-0614">Plasmid</keyword>
<geneLocation type="plasmid" evidence="11">
    <name>pl1</name>
</geneLocation>
<keyword evidence="6" id="KW-0862">Zinc</keyword>
<comment type="similarity">
    <text evidence="8">Belongs to the QueC family.</text>
</comment>
<dbReference type="GO" id="GO:0016874">
    <property type="term" value="F:ligase activity"/>
    <property type="evidence" value="ECO:0007669"/>
    <property type="project" value="UniProtKB-KW"/>
</dbReference>
<evidence type="ECO:0000256" key="6">
    <source>
        <dbReference type="ARBA" id="ARBA00022833"/>
    </source>
</evidence>
<evidence type="ECO:0000256" key="5">
    <source>
        <dbReference type="ARBA" id="ARBA00022785"/>
    </source>
</evidence>
<dbReference type="EC" id="6.3.4.20" evidence="9"/>
<dbReference type="InterPro" id="IPR014729">
    <property type="entry name" value="Rossmann-like_a/b/a_fold"/>
</dbReference>
<keyword evidence="3" id="KW-0479">Metal-binding</keyword>
<evidence type="ECO:0000313" key="12">
    <source>
        <dbReference type="Proteomes" id="UP001469089"/>
    </source>
</evidence>
<evidence type="ECO:0000256" key="9">
    <source>
        <dbReference type="ARBA" id="ARBA00039149"/>
    </source>
</evidence>
<dbReference type="SUPFAM" id="SSF52402">
    <property type="entry name" value="Adenine nucleotide alpha hydrolases-like"/>
    <property type="match status" value="1"/>
</dbReference>
<dbReference type="Gene3D" id="3.40.50.620">
    <property type="entry name" value="HUPs"/>
    <property type="match status" value="1"/>
</dbReference>
<evidence type="ECO:0000256" key="8">
    <source>
        <dbReference type="ARBA" id="ARBA00037993"/>
    </source>
</evidence>
<evidence type="ECO:0000256" key="7">
    <source>
        <dbReference type="ARBA" id="ARBA00022840"/>
    </source>
</evidence>
<dbReference type="InterPro" id="IPR018317">
    <property type="entry name" value="QueC"/>
</dbReference>
<evidence type="ECO:0000256" key="1">
    <source>
        <dbReference type="ARBA" id="ARBA00005061"/>
    </source>
</evidence>
<accession>A0ABV1M0B2</accession>
<keyword evidence="5" id="KW-0671">Queuosine biosynthesis</keyword>
<name>A0ABV1M0B2_9BURK</name>
<reference evidence="11 12" key="1">
    <citation type="journal article" date="2024" name="Chem. Sci.">
        <title>Discovery of a lagriamide polyketide by integrated genome mining, isotopic labeling, and untargeted metabolomics.</title>
        <authorList>
            <person name="Fergusson C.H."/>
            <person name="Saulog J."/>
            <person name="Paulo B.S."/>
            <person name="Wilson D.M."/>
            <person name="Liu D.Y."/>
            <person name="Morehouse N.J."/>
            <person name="Waterworth S."/>
            <person name="Barkei J."/>
            <person name="Gray C.A."/>
            <person name="Kwan J.C."/>
            <person name="Eustaquio A.S."/>
            <person name="Linington R.G."/>
        </authorList>
    </citation>
    <scope>NUCLEOTIDE SEQUENCE [LARGE SCALE GENOMIC DNA]</scope>
    <source>
        <strain evidence="11 12">RL17-338-BIF-B</strain>
    </source>
</reference>
<gene>
    <name evidence="11" type="primary">queC</name>
    <name evidence="11" type="ORF">N0A02_33255</name>
</gene>
<comment type="caution">
    <text evidence="11">The sequence shown here is derived from an EMBL/GenBank/DDBJ whole genome shotgun (WGS) entry which is preliminary data.</text>
</comment>
<dbReference type="RefSeq" id="WP_349545930.1">
    <property type="nucleotide sequence ID" value="NZ_JAOALG010000003.1"/>
</dbReference>
<keyword evidence="12" id="KW-1185">Reference proteome</keyword>
<evidence type="ECO:0000256" key="4">
    <source>
        <dbReference type="ARBA" id="ARBA00022741"/>
    </source>
</evidence>
<dbReference type="PIRSF" id="PIRSF006293">
    <property type="entry name" value="ExsB"/>
    <property type="match status" value="1"/>
</dbReference>
<dbReference type="Pfam" id="PF06508">
    <property type="entry name" value="QueC"/>
    <property type="match status" value="1"/>
</dbReference>
<protein>
    <recommendedName>
        <fullName evidence="9">7-cyano-7-deazaguanine synthase</fullName>
        <ecNumber evidence="9">6.3.4.20</ecNumber>
    </recommendedName>
</protein>
<keyword evidence="4" id="KW-0547">Nucleotide-binding</keyword>
<keyword evidence="7" id="KW-0067">ATP-binding</keyword>
<dbReference type="PANTHER" id="PTHR42914:SF1">
    <property type="entry name" value="7-CYANO-7-DEAZAGUANINE SYNTHASE"/>
    <property type="match status" value="1"/>
</dbReference>
<comment type="pathway">
    <text evidence="1">Purine metabolism; 7-cyano-7-deazaguanine biosynthesis.</text>
</comment>
<evidence type="ECO:0000256" key="10">
    <source>
        <dbReference type="ARBA" id="ARBA00047890"/>
    </source>
</evidence>
<dbReference type="CDD" id="cd01995">
    <property type="entry name" value="QueC-like"/>
    <property type="match status" value="1"/>
</dbReference>
<organism evidence="11 12">
    <name type="scientific">Paraburkholderia acidicola</name>
    <dbReference type="NCBI Taxonomy" id="1912599"/>
    <lineage>
        <taxon>Bacteria</taxon>
        <taxon>Pseudomonadati</taxon>
        <taxon>Pseudomonadota</taxon>
        <taxon>Betaproteobacteria</taxon>
        <taxon>Burkholderiales</taxon>
        <taxon>Burkholderiaceae</taxon>
        <taxon>Paraburkholderia</taxon>
    </lineage>
</organism>
<dbReference type="NCBIfam" id="TIGR00364">
    <property type="entry name" value="7-cyano-7-deazaguanine synthase QueC"/>
    <property type="match status" value="1"/>
</dbReference>
<sequence>MKSKSEENHPNTHEHAIVLFSGGQDSTTCLLWALREFKRVDTVAFDYDQRNRIELSCRNDVLGKIKTLFPEDARRLGGDHLINLSFLSTIGESGLFSSANNPSPPTDMFVPGRNILFINLASILAYRNKASTIVIGVSGPESYPDSSFDFIKAMEPAINLGMDRHFTISTPLVELEKHEIWNFAHDLGGTPFIDLIRSETHTCYTGDRNTLHAWGYGCGLCRACILRRAGYEKWFDCFD</sequence>
<dbReference type="EMBL" id="JAOALG010000003">
    <property type="protein sequence ID" value="MEQ5844331.1"/>
    <property type="molecule type" value="Genomic_DNA"/>
</dbReference>
<keyword evidence="2 11" id="KW-0436">Ligase</keyword>
<comment type="catalytic activity">
    <reaction evidence="10">
        <text>7-carboxy-7-carbaguanine + NH4(+) + 2 ATP = 7-cyano-7-carbaguanine + 2 AMP + 2 diphosphate + 2 H(+)</text>
        <dbReference type="Rhea" id="RHEA:27982"/>
        <dbReference type="ChEBI" id="CHEBI:15378"/>
        <dbReference type="ChEBI" id="CHEBI:28938"/>
        <dbReference type="ChEBI" id="CHEBI:30616"/>
        <dbReference type="ChEBI" id="CHEBI:33019"/>
        <dbReference type="ChEBI" id="CHEBI:45075"/>
        <dbReference type="ChEBI" id="CHEBI:61036"/>
        <dbReference type="ChEBI" id="CHEBI:456215"/>
        <dbReference type="EC" id="6.3.4.20"/>
    </reaction>
</comment>
<proteinExistence type="inferred from homology"/>
<evidence type="ECO:0000256" key="2">
    <source>
        <dbReference type="ARBA" id="ARBA00022598"/>
    </source>
</evidence>
<dbReference type="PANTHER" id="PTHR42914">
    <property type="entry name" value="7-CYANO-7-DEAZAGUANINE SYNTHASE"/>
    <property type="match status" value="1"/>
</dbReference>
<dbReference type="Proteomes" id="UP001469089">
    <property type="component" value="Unassembled WGS sequence"/>
</dbReference>